<name>A0ABQ4CAP8_9ACTN</name>
<evidence type="ECO:0000256" key="1">
    <source>
        <dbReference type="SAM" id="SignalP"/>
    </source>
</evidence>
<dbReference type="RefSeq" id="WP_203706680.1">
    <property type="nucleotide sequence ID" value="NZ_BAAALU010000004.1"/>
</dbReference>
<dbReference type="EMBL" id="BONC01000055">
    <property type="protein sequence ID" value="GIF59854.1"/>
    <property type="molecule type" value="Genomic_DNA"/>
</dbReference>
<dbReference type="PANTHER" id="PTHR39335">
    <property type="entry name" value="BLL4220 PROTEIN"/>
    <property type="match status" value="1"/>
</dbReference>
<dbReference type="InterPro" id="IPR005297">
    <property type="entry name" value="Lipoprotein_repeat"/>
</dbReference>
<dbReference type="Proteomes" id="UP000624325">
    <property type="component" value="Unassembled WGS sequence"/>
</dbReference>
<dbReference type="PANTHER" id="PTHR39335:SF1">
    <property type="entry name" value="BLL4220 PROTEIN"/>
    <property type="match status" value="1"/>
</dbReference>
<reference evidence="2 3" key="1">
    <citation type="submission" date="2021-01" db="EMBL/GenBank/DDBJ databases">
        <title>Whole genome shotgun sequence of Asanoa iriomotensis NBRC 100142.</title>
        <authorList>
            <person name="Komaki H."/>
            <person name="Tamura T."/>
        </authorList>
    </citation>
    <scope>NUCLEOTIDE SEQUENCE [LARGE SCALE GENOMIC DNA]</scope>
    <source>
        <strain evidence="2 3">NBRC 100142</strain>
    </source>
</reference>
<feature type="chain" id="PRO_5047050039" description="Lipoprotein with Yx(FWY)xxD motif" evidence="1">
    <location>
        <begin position="29"/>
        <end position="177"/>
    </location>
</feature>
<dbReference type="Pfam" id="PF03640">
    <property type="entry name" value="Lipoprotein_15"/>
    <property type="match status" value="2"/>
</dbReference>
<accession>A0ABQ4CAP8</accession>
<proteinExistence type="predicted"/>
<gene>
    <name evidence="2" type="ORF">Air01nite_59490</name>
</gene>
<organism evidence="2 3">
    <name type="scientific">Asanoa iriomotensis</name>
    <dbReference type="NCBI Taxonomy" id="234613"/>
    <lineage>
        <taxon>Bacteria</taxon>
        <taxon>Bacillati</taxon>
        <taxon>Actinomycetota</taxon>
        <taxon>Actinomycetes</taxon>
        <taxon>Micromonosporales</taxon>
        <taxon>Micromonosporaceae</taxon>
        <taxon>Asanoa</taxon>
    </lineage>
</organism>
<evidence type="ECO:0000313" key="2">
    <source>
        <dbReference type="EMBL" id="GIF59854.1"/>
    </source>
</evidence>
<keyword evidence="1" id="KW-0732">Signal</keyword>
<feature type="signal peptide" evidence="1">
    <location>
        <begin position="1"/>
        <end position="28"/>
    </location>
</feature>
<sequence length="177" mass="17612">MSGRSRGFWTKIGVGVAGAALVVAGATAATTAGAAGATEAKGAPPASVTVQTRNGPNGPYLTDGQGNTLYLFVADKTNTSTCNGACAAQWPPLVTQGAVQAGSGVDASKLATSNRQDNTKQATYNNHPLYHFIADTAPGQTNGQGVNAFGALWWTVNPAGNAITAGGQSAPSGGVTY</sequence>
<keyword evidence="3" id="KW-1185">Reference proteome</keyword>
<evidence type="ECO:0008006" key="4">
    <source>
        <dbReference type="Google" id="ProtNLM"/>
    </source>
</evidence>
<evidence type="ECO:0000313" key="3">
    <source>
        <dbReference type="Proteomes" id="UP000624325"/>
    </source>
</evidence>
<protein>
    <recommendedName>
        <fullName evidence="4">Lipoprotein with Yx(FWY)xxD motif</fullName>
    </recommendedName>
</protein>
<comment type="caution">
    <text evidence="2">The sequence shown here is derived from an EMBL/GenBank/DDBJ whole genome shotgun (WGS) entry which is preliminary data.</text>
</comment>